<dbReference type="EMBL" id="FOIS01000001">
    <property type="protein sequence ID" value="SEV88388.1"/>
    <property type="molecule type" value="Genomic_DNA"/>
</dbReference>
<dbReference type="PANTHER" id="PTHR31616:SF0">
    <property type="entry name" value="GLUCAN 1,4-ALPHA-GLUCOSIDASE"/>
    <property type="match status" value="1"/>
</dbReference>
<dbReference type="GO" id="GO:0005975">
    <property type="term" value="P:carbohydrate metabolic process"/>
    <property type="evidence" value="ECO:0007669"/>
    <property type="project" value="InterPro"/>
</dbReference>
<dbReference type="PANTHER" id="PTHR31616">
    <property type="entry name" value="TREHALASE"/>
    <property type="match status" value="1"/>
</dbReference>
<evidence type="ECO:0000259" key="3">
    <source>
        <dbReference type="Pfam" id="PF19291"/>
    </source>
</evidence>
<sequence length="621" mass="68831">MAVTEFEAYPPIEAYGVVGNLETCGLVAPNGSVDWFPFPHLEFPSIFAAILDNERGGRFRIGPPDPFETDRRYVGDTNVLETTFDTPNGTATVTDFLPPAGRVDHPKKVLYRKVTCTGGTVGLEVELDPRFDYGHAETTIEPVEKGILAEGTDERTLLESPIDLEIEDGRITGELSLEAGETEWFLLRCTGAEDANTDPDAALEETIEYWTDWAHSCDPDDDCAFEGPWHDLVVRSELVLKLLTHAESGAIAAAPTTSLPETVGGVRNWDYRFNWLRDAGFTVQALMNLGTADEANDYFDWFMDLCQADGPASIQPLYSLHGESDLAERELDHFEGYRGSRPVRIGNEAAQQRQLDIYGELLLAVDEMYRHGRELNDEEWDRIRDIVEYVREVWDEPDAGIWEVRGGNEHFVYSNVMCWVALDRAIAIAAGGDYDAPLETWRETRETIRTDVLENGYDEDVGAFVQSYGTDALDATGLLLPIVGFLPFDDERIQGTIDAIEAELVEDVFVQRYNGDDGIPGDEGAFVLCSCWLVNALALSGRVEEAQSRFESLLEYLNPLGLIAEEIDPENGAHLGNYPQAFSHIGIINSALYLGYVRGREASGPAPMGIRLGDPVVPPEA</sequence>
<reference evidence="5" key="1">
    <citation type="submission" date="2016-10" db="EMBL/GenBank/DDBJ databases">
        <authorList>
            <person name="Varghese N."/>
        </authorList>
    </citation>
    <scope>NUCLEOTIDE SEQUENCE [LARGE SCALE GENOMIC DNA]</scope>
    <source>
        <strain evidence="5">CGMCC 1.12284</strain>
    </source>
</reference>
<protein>
    <submittedName>
        <fullName evidence="4">Glucoamylase (Glucan-1,4-alpha-glucosidase), GH15 family</fullName>
    </submittedName>
</protein>
<feature type="domain" description="GH15-like" evidence="2">
    <location>
        <begin position="230"/>
        <end position="591"/>
    </location>
</feature>
<feature type="domain" description="Trehalase-like N-terminal" evidence="3">
    <location>
        <begin position="9"/>
        <end position="169"/>
    </location>
</feature>
<organism evidence="4 5">
    <name type="scientific">Natrinema salifodinae</name>
    <dbReference type="NCBI Taxonomy" id="1202768"/>
    <lineage>
        <taxon>Archaea</taxon>
        <taxon>Methanobacteriati</taxon>
        <taxon>Methanobacteriota</taxon>
        <taxon>Stenosarchaea group</taxon>
        <taxon>Halobacteria</taxon>
        <taxon>Halobacteriales</taxon>
        <taxon>Natrialbaceae</taxon>
        <taxon>Natrinema</taxon>
    </lineage>
</organism>
<dbReference type="Pfam" id="PF00723">
    <property type="entry name" value="Glyco_hydro_15"/>
    <property type="match status" value="1"/>
</dbReference>
<accession>A0A1I0MKA8</accession>
<name>A0A1I0MKA8_9EURY</name>
<dbReference type="InterPro" id="IPR045582">
    <property type="entry name" value="Trehalase-like_N"/>
</dbReference>
<dbReference type="Proteomes" id="UP000183275">
    <property type="component" value="Unassembled WGS sequence"/>
</dbReference>
<dbReference type="OrthoDB" id="36362at2157"/>
<dbReference type="Pfam" id="PF19291">
    <property type="entry name" value="TREH_N"/>
    <property type="match status" value="1"/>
</dbReference>
<evidence type="ECO:0000259" key="2">
    <source>
        <dbReference type="Pfam" id="PF00723"/>
    </source>
</evidence>
<gene>
    <name evidence="4" type="ORF">SAMN05216285_1040</name>
</gene>
<dbReference type="GO" id="GO:0004553">
    <property type="term" value="F:hydrolase activity, hydrolyzing O-glycosyl compounds"/>
    <property type="evidence" value="ECO:0007669"/>
    <property type="project" value="TreeGrafter"/>
</dbReference>
<dbReference type="InterPro" id="IPR008928">
    <property type="entry name" value="6-hairpin_glycosidase_sf"/>
</dbReference>
<dbReference type="AlphaFoldDB" id="A0A1I0MKA8"/>
<evidence type="ECO:0000313" key="5">
    <source>
        <dbReference type="Proteomes" id="UP000183275"/>
    </source>
</evidence>
<evidence type="ECO:0000313" key="4">
    <source>
        <dbReference type="EMBL" id="SEV88388.1"/>
    </source>
</evidence>
<dbReference type="SUPFAM" id="SSF48208">
    <property type="entry name" value="Six-hairpin glycosidases"/>
    <property type="match status" value="1"/>
</dbReference>
<comment type="similarity">
    <text evidence="1">Belongs to the glycosyl hydrolase 15 family.</text>
</comment>
<dbReference type="eggNOG" id="arCOG03286">
    <property type="taxonomic scope" value="Archaea"/>
</dbReference>
<keyword evidence="5" id="KW-1185">Reference proteome</keyword>
<dbReference type="InterPro" id="IPR011613">
    <property type="entry name" value="GH15-like"/>
</dbReference>
<dbReference type="Gene3D" id="1.50.10.10">
    <property type="match status" value="1"/>
</dbReference>
<dbReference type="RefSeq" id="WP_049990477.1">
    <property type="nucleotide sequence ID" value="NZ_FOIS01000001.1"/>
</dbReference>
<evidence type="ECO:0000256" key="1">
    <source>
        <dbReference type="ARBA" id="ARBA00006188"/>
    </source>
</evidence>
<dbReference type="STRING" id="1202768.SAMN05216285_1040"/>
<dbReference type="InterPro" id="IPR012341">
    <property type="entry name" value="6hp_glycosidase-like_sf"/>
</dbReference>
<proteinExistence type="inferred from homology"/>